<dbReference type="Proteomes" id="UP000284434">
    <property type="component" value="Unassembled WGS sequence"/>
</dbReference>
<protein>
    <submittedName>
        <fullName evidence="3">DUF3332 domain-containing protein</fullName>
    </submittedName>
</protein>
<dbReference type="InterPro" id="IPR021768">
    <property type="entry name" value="DUF3332"/>
</dbReference>
<accession>A0A3D1UJ90</accession>
<name>A0A3D1UJ90_9BACT</name>
<reference evidence="2" key="3">
    <citation type="submission" date="2023-01" db="EMBL/GenBank/DDBJ databases">
        <title>Human gut microbiome strain richness.</title>
        <authorList>
            <person name="Chen-Liaw A."/>
        </authorList>
    </citation>
    <scope>NUCLEOTIDE SEQUENCE</scope>
    <source>
        <strain evidence="2">RTP21484st1_B7_RTP21484_190118</strain>
    </source>
</reference>
<evidence type="ECO:0000313" key="3">
    <source>
        <dbReference type="EMBL" id="RGV18399.1"/>
    </source>
</evidence>
<sequence>MKKFITRAAVVILIGGMSVAIGGCYGPFRLTSKLHHWNGQVSQKKFVNELVFLGMCIIPAYEICILGDGLIFNSIEWWGGRNPISMKDGQQEEVKFAYEGQEYKVTKTKDQMTIALVNSDQKVDFRYFPEEKSWYQMNGENKVKVVEMKGKQVYTYLPNAKTLVFDESNMEEVETQVMSAR</sequence>
<organism evidence="3 5">
    <name type="scientific">Odoribacter splanchnicus</name>
    <dbReference type="NCBI Taxonomy" id="28118"/>
    <lineage>
        <taxon>Bacteria</taxon>
        <taxon>Pseudomonadati</taxon>
        <taxon>Bacteroidota</taxon>
        <taxon>Bacteroidia</taxon>
        <taxon>Bacteroidales</taxon>
        <taxon>Odoribacteraceae</taxon>
        <taxon>Odoribacter</taxon>
    </lineage>
</organism>
<evidence type="ECO:0000313" key="5">
    <source>
        <dbReference type="Proteomes" id="UP000283426"/>
    </source>
</evidence>
<dbReference type="EMBL" id="QSCO01000034">
    <property type="protein sequence ID" value="RGY03671.1"/>
    <property type="molecule type" value="Genomic_DNA"/>
</dbReference>
<dbReference type="GeneID" id="61275188"/>
<proteinExistence type="predicted"/>
<evidence type="ECO:0000313" key="4">
    <source>
        <dbReference type="EMBL" id="RGY03671.1"/>
    </source>
</evidence>
<dbReference type="PROSITE" id="PS51257">
    <property type="entry name" value="PROKAR_LIPOPROTEIN"/>
    <property type="match status" value="1"/>
</dbReference>
<dbReference type="Proteomes" id="UP000283426">
    <property type="component" value="Unassembled WGS sequence"/>
</dbReference>
<dbReference type="EMBL" id="JAKNDN010000050">
    <property type="protein sequence ID" value="MCG4961933.1"/>
    <property type="molecule type" value="Genomic_DNA"/>
</dbReference>
<dbReference type="EMBL" id="QRYW01000058">
    <property type="protein sequence ID" value="RGV18399.1"/>
    <property type="molecule type" value="Genomic_DNA"/>
</dbReference>
<dbReference type="AlphaFoldDB" id="A0A3D1UJ90"/>
<evidence type="ECO:0000313" key="2">
    <source>
        <dbReference type="EMBL" id="MDB9223809.1"/>
    </source>
</evidence>
<gene>
    <name evidence="3" type="ORF">DWW24_19915</name>
    <name evidence="4" type="ORF">DXA53_18070</name>
    <name evidence="1" type="ORF">L0P03_19120</name>
    <name evidence="2" type="ORF">PN645_12425</name>
</gene>
<evidence type="ECO:0000313" key="1">
    <source>
        <dbReference type="EMBL" id="MCG4961933.1"/>
    </source>
</evidence>
<evidence type="ECO:0000313" key="6">
    <source>
        <dbReference type="Proteomes" id="UP000284434"/>
    </source>
</evidence>
<dbReference type="Proteomes" id="UP001212263">
    <property type="component" value="Unassembled WGS sequence"/>
</dbReference>
<dbReference type="RefSeq" id="WP_013612162.1">
    <property type="nucleotide sequence ID" value="NZ_BAABYK010000001.1"/>
</dbReference>
<reference evidence="1" key="2">
    <citation type="submission" date="2022-01" db="EMBL/GenBank/DDBJ databases">
        <title>Collection of gut derived symbiotic bacterial strains cultured from healthy donors.</title>
        <authorList>
            <person name="Lin H."/>
            <person name="Kohout C."/>
            <person name="Waligurski E."/>
            <person name="Pamer E.G."/>
        </authorList>
    </citation>
    <scope>NUCLEOTIDE SEQUENCE</scope>
    <source>
        <strain evidence="1">DFI.1.149</strain>
    </source>
</reference>
<dbReference type="Proteomes" id="UP001199750">
    <property type="component" value="Unassembled WGS sequence"/>
</dbReference>
<comment type="caution">
    <text evidence="3">The sequence shown here is derived from an EMBL/GenBank/DDBJ whole genome shotgun (WGS) entry which is preliminary data.</text>
</comment>
<reference evidence="5 6" key="1">
    <citation type="submission" date="2018-08" db="EMBL/GenBank/DDBJ databases">
        <title>A genome reference for cultivated species of the human gut microbiota.</title>
        <authorList>
            <person name="Zou Y."/>
            <person name="Xue W."/>
            <person name="Luo G."/>
        </authorList>
    </citation>
    <scope>NUCLEOTIDE SEQUENCE [LARGE SCALE GENOMIC DNA]</scope>
    <source>
        <strain evidence="3 5">AF14-6AC</strain>
        <strain evidence="4 6">OF03-11</strain>
    </source>
</reference>
<dbReference type="EMBL" id="JAQMRD010000016">
    <property type="protein sequence ID" value="MDB9223809.1"/>
    <property type="molecule type" value="Genomic_DNA"/>
</dbReference>
<dbReference type="Pfam" id="PF11810">
    <property type="entry name" value="DUF3332"/>
    <property type="match status" value="1"/>
</dbReference>